<dbReference type="EMBL" id="JACSDY010000009">
    <property type="protein sequence ID" value="KAF7420311.1"/>
    <property type="molecule type" value="Genomic_DNA"/>
</dbReference>
<keyword evidence="3" id="KW-1185">Reference proteome</keyword>
<dbReference type="Proteomes" id="UP000600918">
    <property type="component" value="Unassembled WGS sequence"/>
</dbReference>
<evidence type="ECO:0000313" key="3">
    <source>
        <dbReference type="Proteomes" id="UP000600918"/>
    </source>
</evidence>
<name>A0A834NXK3_VESPE</name>
<feature type="compositionally biased region" description="Polar residues" evidence="1">
    <location>
        <begin position="136"/>
        <end position="148"/>
    </location>
</feature>
<protein>
    <submittedName>
        <fullName evidence="2">Uncharacterized protein</fullName>
    </submittedName>
</protein>
<sequence>MHLHMHRVTLSTVELPIRSHCCDNDYVPVRTVVQRRQRLQQLRRRLRRRGGERNASLLLQTEECNTGRHPLLANNLQDGGADSDTNSHCALILEETTPTSANHNCGTREKSNGNNNYEMREFNRRLLLSNGGSPGTQGVTAGGQSRRT</sequence>
<evidence type="ECO:0000256" key="1">
    <source>
        <dbReference type="SAM" id="MobiDB-lite"/>
    </source>
</evidence>
<reference evidence="2" key="1">
    <citation type="journal article" date="2020" name="G3 (Bethesda)">
        <title>High-Quality Assemblies for Three Invasive Social Wasps from the &lt;i&gt;Vespula&lt;/i&gt; Genus.</title>
        <authorList>
            <person name="Harrop T.W.R."/>
            <person name="Guhlin J."/>
            <person name="McLaughlin G.M."/>
            <person name="Permina E."/>
            <person name="Stockwell P."/>
            <person name="Gilligan J."/>
            <person name="Le Lec M.F."/>
            <person name="Gruber M.A.M."/>
            <person name="Quinn O."/>
            <person name="Lovegrove M."/>
            <person name="Duncan E.J."/>
            <person name="Remnant E.J."/>
            <person name="Van Eeckhoven J."/>
            <person name="Graham B."/>
            <person name="Knapp R.A."/>
            <person name="Langford K.W."/>
            <person name="Kronenberg Z."/>
            <person name="Press M.O."/>
            <person name="Eacker S.M."/>
            <person name="Wilson-Rankin E.E."/>
            <person name="Purcell J."/>
            <person name="Lester P.J."/>
            <person name="Dearden P.K."/>
        </authorList>
    </citation>
    <scope>NUCLEOTIDE SEQUENCE</scope>
    <source>
        <strain evidence="2">Volc-1</strain>
    </source>
</reference>
<dbReference type="AlphaFoldDB" id="A0A834NXK3"/>
<feature type="region of interest" description="Disordered" evidence="1">
    <location>
        <begin position="127"/>
        <end position="148"/>
    </location>
</feature>
<comment type="caution">
    <text evidence="2">The sequence shown here is derived from an EMBL/GenBank/DDBJ whole genome shotgun (WGS) entry which is preliminary data.</text>
</comment>
<evidence type="ECO:0000313" key="2">
    <source>
        <dbReference type="EMBL" id="KAF7420311.1"/>
    </source>
</evidence>
<accession>A0A834NXK3</accession>
<organism evidence="2 3">
    <name type="scientific">Vespula pensylvanica</name>
    <name type="common">Western yellow jacket</name>
    <name type="synonym">Wasp</name>
    <dbReference type="NCBI Taxonomy" id="30213"/>
    <lineage>
        <taxon>Eukaryota</taxon>
        <taxon>Metazoa</taxon>
        <taxon>Ecdysozoa</taxon>
        <taxon>Arthropoda</taxon>
        <taxon>Hexapoda</taxon>
        <taxon>Insecta</taxon>
        <taxon>Pterygota</taxon>
        <taxon>Neoptera</taxon>
        <taxon>Endopterygota</taxon>
        <taxon>Hymenoptera</taxon>
        <taxon>Apocrita</taxon>
        <taxon>Aculeata</taxon>
        <taxon>Vespoidea</taxon>
        <taxon>Vespidae</taxon>
        <taxon>Vespinae</taxon>
        <taxon>Vespula</taxon>
    </lineage>
</organism>
<gene>
    <name evidence="2" type="ORF">H0235_010608</name>
</gene>
<proteinExistence type="predicted"/>